<sequence>MIANIELELASMVLGPWDNPHQYALYEGYVLNERHIFIMDEGSLWLRHVLKAPHMDHLYIDGGSGGMIIANEVEGMDTLALIKTIITELKQVNGLQFLLDILLWTKDRGDLNLKLETLR</sequence>
<dbReference type="Proteomes" id="UP000526125">
    <property type="component" value="Unassembled WGS sequence"/>
</dbReference>
<accession>A0A7Y6ERT8</accession>
<dbReference type="AlphaFoldDB" id="A0A7Y6ERT8"/>
<protein>
    <submittedName>
        <fullName evidence="1">Uncharacterized protein</fullName>
    </submittedName>
</protein>
<dbReference type="RefSeq" id="WP_175394191.1">
    <property type="nucleotide sequence ID" value="NZ_JABMCB010000134.1"/>
</dbReference>
<evidence type="ECO:0000313" key="1">
    <source>
        <dbReference type="EMBL" id="NUU74257.1"/>
    </source>
</evidence>
<evidence type="ECO:0000313" key="2">
    <source>
        <dbReference type="Proteomes" id="UP000526125"/>
    </source>
</evidence>
<dbReference type="EMBL" id="JABMCB010000134">
    <property type="protein sequence ID" value="NUU74257.1"/>
    <property type="molecule type" value="Genomic_DNA"/>
</dbReference>
<organism evidence="1 2">
    <name type="scientific">Paenibacillus xylanilyticus</name>
    <dbReference type="NCBI Taxonomy" id="248903"/>
    <lineage>
        <taxon>Bacteria</taxon>
        <taxon>Bacillati</taxon>
        <taxon>Bacillota</taxon>
        <taxon>Bacilli</taxon>
        <taxon>Bacillales</taxon>
        <taxon>Paenibacillaceae</taxon>
        <taxon>Paenibacillus</taxon>
    </lineage>
</organism>
<keyword evidence="2" id="KW-1185">Reference proteome</keyword>
<gene>
    <name evidence="1" type="ORF">HP552_03085</name>
</gene>
<comment type="caution">
    <text evidence="1">The sequence shown here is derived from an EMBL/GenBank/DDBJ whole genome shotgun (WGS) entry which is preliminary data.</text>
</comment>
<reference evidence="1 2" key="1">
    <citation type="submission" date="2020-05" db="EMBL/GenBank/DDBJ databases">
        <title>Genome Sequencing of Type Strains.</title>
        <authorList>
            <person name="Lemaire J.F."/>
            <person name="Inderbitzin P."/>
            <person name="Gregorio O.A."/>
            <person name="Collins S.B."/>
            <person name="Wespe N."/>
            <person name="Knight-Connoni V."/>
        </authorList>
    </citation>
    <scope>NUCLEOTIDE SEQUENCE [LARGE SCALE GENOMIC DNA]</scope>
    <source>
        <strain evidence="1 2">LMG 21957</strain>
    </source>
</reference>
<name>A0A7Y6ERT8_9BACL</name>
<proteinExistence type="predicted"/>